<reference evidence="3" key="1">
    <citation type="journal article" date="2010" name="Mol. Biosyst.">
        <title>Complete genome sequence and comparative analysis of Shewanella violacea, a psychrophilic and piezophilic bacterium from deep sea floor sediments.</title>
        <authorList>
            <person name="Aono E."/>
            <person name="Baba T."/>
            <person name="Ara T."/>
            <person name="Nishi T."/>
            <person name="Nakamichi T."/>
            <person name="Inamoto E."/>
            <person name="Toyonaga H."/>
            <person name="Hasegawa M."/>
            <person name="Takai Y."/>
            <person name="Okumura Y."/>
            <person name="Baba M."/>
            <person name="Tomita M."/>
            <person name="Kato C."/>
            <person name="Oshima T."/>
            <person name="Nakasone K."/>
            <person name="Mori H."/>
        </authorList>
    </citation>
    <scope>NUCLEOTIDE SEQUENCE [LARGE SCALE GENOMIC DNA]</scope>
    <source>
        <strain evidence="3">JCM 10179 / CIP 106290 / LMG 19151 / DSS12</strain>
    </source>
</reference>
<dbReference type="RefSeq" id="WP_013053482.1">
    <property type="nucleotide sequence ID" value="NC_014012.1"/>
</dbReference>
<feature type="transmembrane region" description="Helical" evidence="1">
    <location>
        <begin position="80"/>
        <end position="100"/>
    </location>
</feature>
<dbReference type="STRING" id="637905.SVI_4228"/>
<organism evidence="2 3">
    <name type="scientific">Shewanella violacea (strain JCM 10179 / CIP 106290 / LMG 19151 / DSS12)</name>
    <dbReference type="NCBI Taxonomy" id="637905"/>
    <lineage>
        <taxon>Bacteria</taxon>
        <taxon>Pseudomonadati</taxon>
        <taxon>Pseudomonadota</taxon>
        <taxon>Gammaproteobacteria</taxon>
        <taxon>Alteromonadales</taxon>
        <taxon>Shewanellaceae</taxon>
        <taxon>Shewanella</taxon>
    </lineage>
</organism>
<gene>
    <name evidence="2" type="ordered locus">SVI_4228</name>
</gene>
<dbReference type="HOGENOM" id="CLU_1234320_0_0_6"/>
<evidence type="ECO:0000313" key="3">
    <source>
        <dbReference type="Proteomes" id="UP000002350"/>
    </source>
</evidence>
<evidence type="ECO:0008006" key="4">
    <source>
        <dbReference type="Google" id="ProtNLM"/>
    </source>
</evidence>
<proteinExistence type="predicted"/>
<keyword evidence="1" id="KW-0472">Membrane</keyword>
<keyword evidence="1" id="KW-1133">Transmembrane helix</keyword>
<name>D4ZF35_SHEVD</name>
<keyword evidence="3" id="KW-1185">Reference proteome</keyword>
<dbReference type="AlphaFoldDB" id="D4ZF35"/>
<evidence type="ECO:0000256" key="1">
    <source>
        <dbReference type="SAM" id="Phobius"/>
    </source>
</evidence>
<dbReference type="EMBL" id="AP011177">
    <property type="protein sequence ID" value="BAJ04199.1"/>
    <property type="molecule type" value="Genomic_DNA"/>
</dbReference>
<dbReference type="eggNOG" id="ENOG5033JYZ">
    <property type="taxonomic scope" value="Bacteria"/>
</dbReference>
<dbReference type="KEGG" id="svo:SVI_4228"/>
<protein>
    <recommendedName>
        <fullName evidence="4">DUF3379 domain-containing protein</fullName>
    </recommendedName>
</protein>
<keyword evidence="1" id="KW-0812">Transmembrane</keyword>
<sequence length="235" mass="26319">MSNLGSGNMNTGFKQAVKLYIESESLDDEQLAKFERLLGEDFEEAVPKVDHDSTHLQNIDDKVLQHELASRRLKASRGKYSLLALTASLLLVFILSVNIYPASQDMSWKIADEVAMNHIKMKPLELKSAQLAPLRDYFTQLDFSVVDSDLFAKQENSMLGGRYCSIQGVTAAQIRYQTDKGKKVTLYEVGYNPKLYGEIPKIEKGEVPLSITVKGVKVSLWVEKGLLMAEARSLD</sequence>
<dbReference type="OrthoDB" id="6199345at2"/>
<dbReference type="Proteomes" id="UP000002350">
    <property type="component" value="Chromosome"/>
</dbReference>
<evidence type="ECO:0000313" key="2">
    <source>
        <dbReference type="EMBL" id="BAJ04199.1"/>
    </source>
</evidence>
<accession>D4ZF35</accession>